<keyword evidence="2" id="KW-0472">Membrane</keyword>
<keyword evidence="4" id="KW-1185">Reference proteome</keyword>
<evidence type="ECO:0000313" key="3">
    <source>
        <dbReference type="EMBL" id="KAG9189856.1"/>
    </source>
</evidence>
<evidence type="ECO:0000256" key="1">
    <source>
        <dbReference type="SAM" id="MobiDB-lite"/>
    </source>
</evidence>
<keyword evidence="2" id="KW-1133">Transmembrane helix</keyword>
<sequence>MPVTNTHGHGRHVAYIGTSIAPPASGPGTENFPLEALHEQQGIVDSDARRRNARGSDPSYSDDGQAAIGVSPRSSVLPVTNVADKKAFTPPRIKRLSPSITGSGHSEGIRHNGSQDARPDAFSRVHPICRDTDPDTPVDRVPCMKDEFCPGKDCLTQRDLSTSRFTWLNCTIIFICSVSTALSALFVVLASRGQRYGEYIGNNPEATLSISAAILWTSVAAKTIELTFVTGFVAFLGQVLSRRILVKGNGRGVTLSELTIWRWVVQPGTLVAQPEIARYAGLSALGILTLLSTVLSTLYVTAATALVQPISQQSDWRVKAMIGSVQTDFANIQYIKQLCPTPTQDKEEGASTCMQIDNAGKSLYNLAQYLATWNDIVKASDGLSTSQEHRPTWIGIPYVNTTVVPQWVNVIDTAEVSRRYQRVINNVSLALPHVGVSNAVRDKRNIMPQSETFDSIEAYSLWASVPSPVMNVLCVHMNRTELEPIVYDAWPNDDVVNMTSWNVLPGIRDKATTVNKTVVDELFGWNSDSNTIDYPPVFGRYPMPFNTVLNHTSFSWGRRAIYLLGQGGRIENGTDLTDVYPLCKLQVDITTRCSTLHSVSISGTKAEALCEDRASDMEYTKHIAEELFSGAPGLANWRDVGFDWANSLSLGMGMMDGNFSQSRTLMMLLLQPGNPDLASFQVELNRQLPSLAETLAITASDTLLASLQGAPFVEYWNYTHPMLDEPQTQYFKAKIQSREYASGGVDNASKGWLVILISTFFVNVVVLVYFIQQPGLVTDISQPPQLFALAINSPPTRAFAGSCGGGPQGKDYKLDWFINHEGGHISIEPGLGRDSRSIAESDLDRDPAHQNANPAGNGLASTVSAVFGYMKLNSKLRFRGLRRRNPVSGTEPLRPSRVSESVLSLGSQYKLGDIETQTQ</sequence>
<evidence type="ECO:0000313" key="4">
    <source>
        <dbReference type="Proteomes" id="UP001199106"/>
    </source>
</evidence>
<feature type="transmembrane region" description="Helical" evidence="2">
    <location>
        <begin position="210"/>
        <end position="237"/>
    </location>
</feature>
<feature type="transmembrane region" description="Helical" evidence="2">
    <location>
        <begin position="167"/>
        <end position="190"/>
    </location>
</feature>
<keyword evidence="2" id="KW-0812">Transmembrane</keyword>
<feature type="region of interest" description="Disordered" evidence="1">
    <location>
        <begin position="93"/>
        <end position="118"/>
    </location>
</feature>
<dbReference type="AlphaFoldDB" id="A0AAD4FJY1"/>
<organism evidence="3 4">
    <name type="scientific">Alternaria panax</name>
    <dbReference type="NCBI Taxonomy" id="48097"/>
    <lineage>
        <taxon>Eukaryota</taxon>
        <taxon>Fungi</taxon>
        <taxon>Dikarya</taxon>
        <taxon>Ascomycota</taxon>
        <taxon>Pezizomycotina</taxon>
        <taxon>Dothideomycetes</taxon>
        <taxon>Pleosporomycetidae</taxon>
        <taxon>Pleosporales</taxon>
        <taxon>Pleosporineae</taxon>
        <taxon>Pleosporaceae</taxon>
        <taxon>Alternaria</taxon>
        <taxon>Alternaria sect. Panax</taxon>
    </lineage>
</organism>
<proteinExistence type="predicted"/>
<comment type="caution">
    <text evidence="3">The sequence shown here is derived from an EMBL/GenBank/DDBJ whole genome shotgun (WGS) entry which is preliminary data.</text>
</comment>
<name>A0AAD4FJY1_9PLEO</name>
<dbReference type="EMBL" id="JAANER010000005">
    <property type="protein sequence ID" value="KAG9189856.1"/>
    <property type="molecule type" value="Genomic_DNA"/>
</dbReference>
<protein>
    <submittedName>
        <fullName evidence="3">Uncharacterized protein</fullName>
    </submittedName>
</protein>
<feature type="region of interest" description="Disordered" evidence="1">
    <location>
        <begin position="42"/>
        <end position="69"/>
    </location>
</feature>
<gene>
    <name evidence="3" type="ORF">G6011_06724</name>
</gene>
<accession>A0AAD4FJY1</accession>
<feature type="transmembrane region" description="Helical" evidence="2">
    <location>
        <begin position="279"/>
        <end position="302"/>
    </location>
</feature>
<dbReference type="Proteomes" id="UP001199106">
    <property type="component" value="Unassembled WGS sequence"/>
</dbReference>
<reference evidence="3" key="1">
    <citation type="submission" date="2021-07" db="EMBL/GenBank/DDBJ databases">
        <title>Genome Resource of American Ginseng Black Spot Pathogen Alternaria panax.</title>
        <authorList>
            <person name="Qiu C."/>
            <person name="Wang W."/>
            <person name="Liu Z."/>
        </authorList>
    </citation>
    <scope>NUCLEOTIDE SEQUENCE</scope>
    <source>
        <strain evidence="3">BNCC115425</strain>
    </source>
</reference>
<evidence type="ECO:0000256" key="2">
    <source>
        <dbReference type="SAM" id="Phobius"/>
    </source>
</evidence>
<feature type="transmembrane region" description="Helical" evidence="2">
    <location>
        <begin position="751"/>
        <end position="771"/>
    </location>
</feature>